<organism evidence="1 2">
    <name type="scientific">Photinus pyralis</name>
    <name type="common">Common eastern firefly</name>
    <name type="synonym">Lampyris pyralis</name>
    <dbReference type="NCBI Taxonomy" id="7054"/>
    <lineage>
        <taxon>Eukaryota</taxon>
        <taxon>Metazoa</taxon>
        <taxon>Ecdysozoa</taxon>
        <taxon>Arthropoda</taxon>
        <taxon>Hexapoda</taxon>
        <taxon>Insecta</taxon>
        <taxon>Pterygota</taxon>
        <taxon>Neoptera</taxon>
        <taxon>Endopterygota</taxon>
        <taxon>Coleoptera</taxon>
        <taxon>Polyphaga</taxon>
        <taxon>Elateriformia</taxon>
        <taxon>Elateroidea</taxon>
        <taxon>Lampyridae</taxon>
        <taxon>Lampyrinae</taxon>
        <taxon>Photinus</taxon>
    </lineage>
</organism>
<protein>
    <submittedName>
        <fullName evidence="1">Uncharacterized protein</fullName>
    </submittedName>
</protein>
<evidence type="ECO:0000313" key="2">
    <source>
        <dbReference type="Proteomes" id="UP000327044"/>
    </source>
</evidence>
<dbReference type="Proteomes" id="UP000327044">
    <property type="component" value="Unassembled WGS sequence"/>
</dbReference>
<sequence>FLNKLKSTVICNDNVKEIHSNLINCRDNIALLISKDLEFTEPLQKDITNKFPSHKNQIEKNLEDSRD</sequence>
<feature type="non-terminal residue" evidence="1">
    <location>
        <position position="1"/>
    </location>
</feature>
<evidence type="ECO:0000313" key="1">
    <source>
        <dbReference type="EMBL" id="KAB0790542.1"/>
    </source>
</evidence>
<dbReference type="InParanoid" id="A0A5N3ZZQ3"/>
<name>A0A5N3ZZQ3_PHOPY</name>
<proteinExistence type="predicted"/>
<comment type="caution">
    <text evidence="1">The sequence shown here is derived from an EMBL/GenBank/DDBJ whole genome shotgun (WGS) entry which is preliminary data.</text>
</comment>
<feature type="non-terminal residue" evidence="1">
    <location>
        <position position="67"/>
    </location>
</feature>
<reference evidence="1 2" key="1">
    <citation type="journal article" date="2018" name="Elife">
        <title>Firefly genomes illuminate parallel origins of bioluminescence in beetles.</title>
        <authorList>
            <person name="Fallon T.R."/>
            <person name="Lower S.E."/>
            <person name="Chang C.H."/>
            <person name="Bessho-Uehara M."/>
            <person name="Martin G.J."/>
            <person name="Bewick A.J."/>
            <person name="Behringer M."/>
            <person name="Debat H.J."/>
            <person name="Wong I."/>
            <person name="Day J.C."/>
            <person name="Suvorov A."/>
            <person name="Silva C.J."/>
            <person name="Stanger-Hall K.F."/>
            <person name="Hall D.W."/>
            <person name="Schmitz R.J."/>
            <person name="Nelson D.R."/>
            <person name="Lewis S.M."/>
            <person name="Shigenobu S."/>
            <person name="Bybee S.M."/>
            <person name="Larracuente A.M."/>
            <person name="Oba Y."/>
            <person name="Weng J.K."/>
        </authorList>
    </citation>
    <scope>NUCLEOTIDE SEQUENCE [LARGE SCALE GENOMIC DNA]</scope>
    <source>
        <strain evidence="1">1611_PpyrPB1</strain>
        <tissue evidence="1">Whole body</tissue>
    </source>
</reference>
<accession>A0A5N3ZZQ3</accession>
<dbReference type="EMBL" id="VVIM01001139">
    <property type="protein sequence ID" value="KAB0790542.1"/>
    <property type="molecule type" value="Genomic_DNA"/>
</dbReference>
<dbReference type="AlphaFoldDB" id="A0A5N3ZZQ3"/>
<gene>
    <name evidence="1" type="ORF">PPYR_15059</name>
</gene>
<keyword evidence="2" id="KW-1185">Reference proteome</keyword>